<dbReference type="SUPFAM" id="SSF64288">
    <property type="entry name" value="Chorismate lyase-like"/>
    <property type="match status" value="1"/>
</dbReference>
<dbReference type="AlphaFoldDB" id="A0A838LAL7"/>
<keyword evidence="3" id="KW-1185">Reference proteome</keyword>
<dbReference type="Gene3D" id="3.40.1410.10">
    <property type="entry name" value="Chorismate lyase-like"/>
    <property type="match status" value="1"/>
</dbReference>
<dbReference type="GO" id="GO:0006355">
    <property type="term" value="P:regulation of DNA-templated transcription"/>
    <property type="evidence" value="ECO:0007669"/>
    <property type="project" value="InterPro"/>
</dbReference>
<dbReference type="InterPro" id="IPR028978">
    <property type="entry name" value="Chorismate_lyase_/UTRA_dom_sf"/>
</dbReference>
<dbReference type="GO" id="GO:0003677">
    <property type="term" value="F:DNA binding"/>
    <property type="evidence" value="ECO:0007669"/>
    <property type="project" value="InterPro"/>
</dbReference>
<dbReference type="SMART" id="SM00866">
    <property type="entry name" value="UTRA"/>
    <property type="match status" value="1"/>
</dbReference>
<dbReference type="EMBL" id="JACEIB010000026">
    <property type="protein sequence ID" value="MBA2935920.1"/>
    <property type="molecule type" value="Genomic_DNA"/>
</dbReference>
<sequence>MGRDLARGLDRERALAIHLRLDAGDVDGLDRQIPAILPVLHEDRSGGAVHAVRPAVTGSLPAVRVRSGDGVPLALESAWYSLDAAPKVADYDPLGSIYGQLAQGGLGLAYCDQAIEATMPSPSECEVFGFDAPVSRLLIKRRSHVRAGMMVEYVEGMFRGDA</sequence>
<name>A0A838LAL7_9SPHN</name>
<proteinExistence type="predicted"/>
<reference evidence="2 3" key="1">
    <citation type="submission" date="2020-07" db="EMBL/GenBank/DDBJ databases">
        <authorList>
            <person name="Sun Q."/>
        </authorList>
    </citation>
    <scope>NUCLEOTIDE SEQUENCE [LARGE SCALE GENOMIC DNA]</scope>
    <source>
        <strain evidence="2 3">CGMCC 1.13654</strain>
    </source>
</reference>
<accession>A0A838LAL7</accession>
<evidence type="ECO:0000313" key="3">
    <source>
        <dbReference type="Proteomes" id="UP000570166"/>
    </source>
</evidence>
<feature type="domain" description="UbiC transcription regulator-associated" evidence="1">
    <location>
        <begin position="30"/>
        <end position="162"/>
    </location>
</feature>
<gene>
    <name evidence="2" type="ORF">HZF05_17715</name>
</gene>
<organism evidence="2 3">
    <name type="scientific">Sphingomonas chungangi</name>
    <dbReference type="NCBI Taxonomy" id="2683589"/>
    <lineage>
        <taxon>Bacteria</taxon>
        <taxon>Pseudomonadati</taxon>
        <taxon>Pseudomonadota</taxon>
        <taxon>Alphaproteobacteria</taxon>
        <taxon>Sphingomonadales</taxon>
        <taxon>Sphingomonadaceae</taxon>
        <taxon>Sphingomonas</taxon>
    </lineage>
</organism>
<protein>
    <submittedName>
        <fullName evidence="2">GntR family transcriptional regulator</fullName>
    </submittedName>
</protein>
<evidence type="ECO:0000259" key="1">
    <source>
        <dbReference type="SMART" id="SM00866"/>
    </source>
</evidence>
<dbReference type="InterPro" id="IPR011663">
    <property type="entry name" value="UTRA"/>
</dbReference>
<comment type="caution">
    <text evidence="2">The sequence shown here is derived from an EMBL/GenBank/DDBJ whole genome shotgun (WGS) entry which is preliminary data.</text>
</comment>
<evidence type="ECO:0000313" key="2">
    <source>
        <dbReference type="EMBL" id="MBA2935920.1"/>
    </source>
</evidence>
<dbReference type="Proteomes" id="UP000570166">
    <property type="component" value="Unassembled WGS sequence"/>
</dbReference>
<dbReference type="Pfam" id="PF07702">
    <property type="entry name" value="UTRA"/>
    <property type="match status" value="1"/>
</dbReference>